<organism evidence="2">
    <name type="scientific">marine metagenome</name>
    <dbReference type="NCBI Taxonomy" id="408172"/>
    <lineage>
        <taxon>unclassified sequences</taxon>
        <taxon>metagenomes</taxon>
        <taxon>ecological metagenomes</taxon>
    </lineage>
</organism>
<feature type="domain" description="Thiamine pyrophosphate enzyme N-terminal TPP-binding" evidence="1">
    <location>
        <begin position="6"/>
        <end position="57"/>
    </location>
</feature>
<dbReference type="SUPFAM" id="SSF52518">
    <property type="entry name" value="Thiamin diphosphate-binding fold (THDP-binding)"/>
    <property type="match status" value="1"/>
</dbReference>
<reference evidence="2" key="1">
    <citation type="submission" date="2018-05" db="EMBL/GenBank/DDBJ databases">
        <authorList>
            <person name="Lanie J.A."/>
            <person name="Ng W.-L."/>
            <person name="Kazmierczak K.M."/>
            <person name="Andrzejewski T.M."/>
            <person name="Davidsen T.M."/>
            <person name="Wayne K.J."/>
            <person name="Tettelin H."/>
            <person name="Glass J.I."/>
            <person name="Rusch D."/>
            <person name="Podicherti R."/>
            <person name="Tsui H.-C.T."/>
            <person name="Winkler M.E."/>
        </authorList>
    </citation>
    <scope>NUCLEOTIDE SEQUENCE</scope>
</reference>
<dbReference type="Pfam" id="PF02776">
    <property type="entry name" value="TPP_enzyme_N"/>
    <property type="match status" value="1"/>
</dbReference>
<accession>A0A382SI76</accession>
<dbReference type="AlphaFoldDB" id="A0A382SI76"/>
<name>A0A382SI76_9ZZZZ</name>
<dbReference type="EMBL" id="UINC01129102">
    <property type="protein sequence ID" value="SVD09272.1"/>
    <property type="molecule type" value="Genomic_DNA"/>
</dbReference>
<dbReference type="GO" id="GO:0030976">
    <property type="term" value="F:thiamine pyrophosphate binding"/>
    <property type="evidence" value="ECO:0007669"/>
    <property type="project" value="InterPro"/>
</dbReference>
<dbReference type="Gene3D" id="3.40.50.970">
    <property type="match status" value="1"/>
</dbReference>
<protein>
    <recommendedName>
        <fullName evidence="1">Thiamine pyrophosphate enzyme N-terminal TPP-binding domain-containing protein</fullName>
    </recommendedName>
</protein>
<evidence type="ECO:0000313" key="2">
    <source>
        <dbReference type="EMBL" id="SVD09272.1"/>
    </source>
</evidence>
<proteinExistence type="predicted"/>
<dbReference type="InterPro" id="IPR012001">
    <property type="entry name" value="Thiamin_PyroP_enz_TPP-bd_dom"/>
</dbReference>
<dbReference type="CDD" id="cd07035">
    <property type="entry name" value="TPP_PYR_POX_like"/>
    <property type="match status" value="1"/>
</dbReference>
<dbReference type="InterPro" id="IPR029061">
    <property type="entry name" value="THDP-binding"/>
</dbReference>
<gene>
    <name evidence="2" type="ORF">METZ01_LOCUS362126</name>
</gene>
<feature type="non-terminal residue" evidence="2">
    <location>
        <position position="57"/>
    </location>
</feature>
<evidence type="ECO:0000259" key="1">
    <source>
        <dbReference type="Pfam" id="PF02776"/>
    </source>
</evidence>
<sequence>MPEIDGSYLVAKTLKDEGVECLFYLMGGPNYEIINNSEDFGIKTYDFRHEQAAAMSA</sequence>